<evidence type="ECO:0000313" key="1">
    <source>
        <dbReference type="EMBL" id="MEN8639185.1"/>
    </source>
</evidence>
<organism evidence="1 2">
    <name type="scientific">Pseudomonas sichuanensis</name>
    <dbReference type="NCBI Taxonomy" id="2213015"/>
    <lineage>
        <taxon>Bacteria</taxon>
        <taxon>Pseudomonadati</taxon>
        <taxon>Pseudomonadota</taxon>
        <taxon>Gammaproteobacteria</taxon>
        <taxon>Pseudomonadales</taxon>
        <taxon>Pseudomonadaceae</taxon>
        <taxon>Pseudomonas</taxon>
    </lineage>
</organism>
<reference evidence="1 2" key="1">
    <citation type="submission" date="2024-05" db="EMBL/GenBank/DDBJ databases">
        <title>Sequence of Lycoming College course isolates.</title>
        <authorList>
            <person name="Reigle C.A."/>
            <person name="Newman J.D."/>
        </authorList>
    </citation>
    <scope>NUCLEOTIDE SEQUENCE [LARGE SCALE GENOMIC DNA]</scope>
    <source>
        <strain evidence="1 2">CAR-09</strain>
    </source>
</reference>
<evidence type="ECO:0000313" key="2">
    <source>
        <dbReference type="Proteomes" id="UP001424532"/>
    </source>
</evidence>
<comment type="caution">
    <text evidence="1">The sequence shown here is derived from an EMBL/GenBank/DDBJ whole genome shotgun (WGS) entry which is preliminary data.</text>
</comment>
<accession>A0ABV0DBQ3</accession>
<protein>
    <submittedName>
        <fullName evidence="1">Uncharacterized protein</fullName>
    </submittedName>
</protein>
<dbReference type="Proteomes" id="UP001424532">
    <property type="component" value="Unassembled WGS sequence"/>
</dbReference>
<proteinExistence type="predicted"/>
<dbReference type="RefSeq" id="WP_347149265.1">
    <property type="nucleotide sequence ID" value="NZ_JBDLYL010000005.1"/>
</dbReference>
<dbReference type="EMBL" id="JBDLYL010000005">
    <property type="protein sequence ID" value="MEN8639185.1"/>
    <property type="molecule type" value="Genomic_DNA"/>
</dbReference>
<gene>
    <name evidence="1" type="ORF">ABFE88_05940</name>
</gene>
<sequence>MRTKRSITDWLSKFEISVSSASTSVFNNSRQQVKVNILAIANEGITLSTRERASLRIVKQVSFGRYELLVEEPNELPGKKPNELLQKKHKTEPWFFTVEQDTRFDYFPALTLPTLPEPPTPPELDEMELIREGKASVRKSDDKTESKDLYIHSRASGGSKVTLRVTITRDAADGGEGEVYYSDDLFDSSIDLYAHATPYYVFPQDYVWVQTRTEGDSTGGSRFIHEHLLRPIEVDFSYVKFEKDDIEGMIRWQAHQPGQTFASHVGIAWPRDKTVHYNTGIRLGANFPGRQVKEVNTDNPSAVIVLLQGDNQIPYYPEGTAQQGPCRVSAYDRHGTLHRLLIKFDDSQPDPLGRRTKLTVVNTSIRDEQTTPRRVANISFFQVKGMGSANDNTSCPLFNNTYQSTNIDIVIQARDDRQQIIKLTDSELNSIQLVSYDTGAVLGNGYTTYIADERRPPYDRFDKYPGTVTENSFEPDPDKQGITFWLTTNTTKNLQIAARLVLDGVTYHTHQNGLPVGGVTVAGKSNSSATIVPHVQPRELGAAEFSYKRTDKKSADIDLYNLWITDAREYRIRYSLSADVTYYMDYLAGGTWYAQAYFKCDRARNAIVHVNGTNYQVYVNGSPYNAYAARVMVSGSSGAKEYDVSYRMTYLDQYGNRHRLWIRAARGSKGNFVEWVGAQFVH</sequence>
<name>A0ABV0DBQ3_9PSED</name>
<keyword evidence="2" id="KW-1185">Reference proteome</keyword>